<organism evidence="1">
    <name type="scientific">marine sediment metagenome</name>
    <dbReference type="NCBI Taxonomy" id="412755"/>
    <lineage>
        <taxon>unclassified sequences</taxon>
        <taxon>metagenomes</taxon>
        <taxon>ecological metagenomes</taxon>
    </lineage>
</organism>
<accession>A0A0F9NM58</accession>
<dbReference type="AlphaFoldDB" id="A0A0F9NM58"/>
<gene>
    <name evidence="1" type="ORF">LCGC14_0950280</name>
</gene>
<name>A0A0F9NM58_9ZZZZ</name>
<proteinExistence type="predicted"/>
<reference evidence="1" key="1">
    <citation type="journal article" date="2015" name="Nature">
        <title>Complex archaea that bridge the gap between prokaryotes and eukaryotes.</title>
        <authorList>
            <person name="Spang A."/>
            <person name="Saw J.H."/>
            <person name="Jorgensen S.L."/>
            <person name="Zaremba-Niedzwiedzka K."/>
            <person name="Martijn J."/>
            <person name="Lind A.E."/>
            <person name="van Eijk R."/>
            <person name="Schleper C."/>
            <person name="Guy L."/>
            <person name="Ettema T.J."/>
        </authorList>
    </citation>
    <scope>NUCLEOTIDE SEQUENCE</scope>
</reference>
<evidence type="ECO:0000313" key="1">
    <source>
        <dbReference type="EMBL" id="KKN18979.1"/>
    </source>
</evidence>
<comment type="caution">
    <text evidence="1">The sequence shown here is derived from an EMBL/GenBank/DDBJ whole genome shotgun (WGS) entry which is preliminary data.</text>
</comment>
<protein>
    <submittedName>
        <fullName evidence="1">Uncharacterized protein</fullName>
    </submittedName>
</protein>
<dbReference type="EMBL" id="LAZR01003377">
    <property type="protein sequence ID" value="KKN18979.1"/>
    <property type="molecule type" value="Genomic_DNA"/>
</dbReference>
<sequence>MRREEFYHILKRDNGGEWEGDNALKGLNIIAKYIPNDTVLEGVGHDVIYSVDIDKLIEAGITIKDAEELRELNWMLKDDCLACFV</sequence>